<dbReference type="PANTHER" id="PTHR21063">
    <property type="entry name" value="LFA-3"/>
    <property type="match status" value="1"/>
</dbReference>
<organism evidence="4 5">
    <name type="scientific">Sinocyclocheilus rhinocerous</name>
    <dbReference type="NCBI Taxonomy" id="307959"/>
    <lineage>
        <taxon>Eukaryota</taxon>
        <taxon>Metazoa</taxon>
        <taxon>Chordata</taxon>
        <taxon>Craniata</taxon>
        <taxon>Vertebrata</taxon>
        <taxon>Euteleostomi</taxon>
        <taxon>Actinopterygii</taxon>
        <taxon>Neopterygii</taxon>
        <taxon>Teleostei</taxon>
        <taxon>Ostariophysi</taxon>
        <taxon>Cypriniformes</taxon>
        <taxon>Cyprinidae</taxon>
        <taxon>Cyprininae</taxon>
        <taxon>Sinocyclocheilus</taxon>
    </lineage>
</organism>
<reference evidence="4" key="1">
    <citation type="submission" date="2025-08" db="UniProtKB">
        <authorList>
            <consortium name="Ensembl"/>
        </authorList>
    </citation>
    <scope>IDENTIFICATION</scope>
</reference>
<reference evidence="4" key="2">
    <citation type="submission" date="2025-09" db="UniProtKB">
        <authorList>
            <consortium name="Ensembl"/>
        </authorList>
    </citation>
    <scope>IDENTIFICATION</scope>
</reference>
<dbReference type="InterPro" id="IPR003599">
    <property type="entry name" value="Ig_sub"/>
</dbReference>
<keyword evidence="1" id="KW-0812">Transmembrane</keyword>
<evidence type="ECO:0000259" key="3">
    <source>
        <dbReference type="SMART" id="SM00409"/>
    </source>
</evidence>
<dbReference type="AlphaFoldDB" id="A0A673HP39"/>
<feature type="signal peptide" evidence="2">
    <location>
        <begin position="1"/>
        <end position="22"/>
    </location>
</feature>
<dbReference type="Ensembl" id="ENSSRHT00000028281.1">
    <property type="protein sequence ID" value="ENSSRHP00000027476.1"/>
    <property type="gene ID" value="ENSSRHG00000014305.1"/>
</dbReference>
<dbReference type="InterPro" id="IPR013783">
    <property type="entry name" value="Ig-like_fold"/>
</dbReference>
<dbReference type="Proteomes" id="UP000472270">
    <property type="component" value="Unassembled WGS sequence"/>
</dbReference>
<evidence type="ECO:0000313" key="5">
    <source>
        <dbReference type="Proteomes" id="UP000472270"/>
    </source>
</evidence>
<name>A0A673HP39_9TELE</name>
<feature type="transmembrane region" description="Helical" evidence="1">
    <location>
        <begin position="175"/>
        <end position="197"/>
    </location>
</feature>
<accession>A0A673HP39</accession>
<protein>
    <recommendedName>
        <fullName evidence="3">Immunoglobulin domain-containing protein</fullName>
    </recommendedName>
</protein>
<keyword evidence="1" id="KW-0472">Membrane</keyword>
<evidence type="ECO:0000256" key="2">
    <source>
        <dbReference type="SAM" id="SignalP"/>
    </source>
</evidence>
<dbReference type="SUPFAM" id="SSF48726">
    <property type="entry name" value="Immunoglobulin"/>
    <property type="match status" value="1"/>
</dbReference>
<dbReference type="SMART" id="SM00409">
    <property type="entry name" value="IG"/>
    <property type="match status" value="1"/>
</dbReference>
<dbReference type="Gene3D" id="2.60.40.10">
    <property type="entry name" value="Immunoglobulins"/>
    <property type="match status" value="1"/>
</dbReference>
<proteinExistence type="predicted"/>
<dbReference type="Pfam" id="PF07686">
    <property type="entry name" value="V-set"/>
    <property type="match status" value="1"/>
</dbReference>
<dbReference type="PANTHER" id="PTHR21063:SF4">
    <property type="entry name" value="CD48 ANTIGEN-RELATED"/>
    <property type="match status" value="1"/>
</dbReference>
<evidence type="ECO:0000256" key="1">
    <source>
        <dbReference type="SAM" id="Phobius"/>
    </source>
</evidence>
<dbReference type="InterPro" id="IPR013106">
    <property type="entry name" value="Ig_V-set"/>
</dbReference>
<keyword evidence="1" id="KW-1133">Transmembrane helix</keyword>
<feature type="domain" description="Immunoglobulin" evidence="3">
    <location>
        <begin position="22"/>
        <end position="125"/>
    </location>
</feature>
<keyword evidence="2" id="KW-0732">Signal</keyword>
<evidence type="ECO:0000313" key="4">
    <source>
        <dbReference type="Ensembl" id="ENSSRHP00000027476.1"/>
    </source>
</evidence>
<feature type="chain" id="PRO_5025512929" description="Immunoglobulin domain-containing protein" evidence="2">
    <location>
        <begin position="23"/>
        <end position="219"/>
    </location>
</feature>
<keyword evidence="5" id="KW-1185">Reference proteome</keyword>
<sequence length="219" mass="24628">IRLIRKCFMCLLCCVCAGGVFGESVSVMEGDSVTLYTGVTEIFEDIFWNYRDENFLIAKINREIQISSIYDDVLDGRFRDRLKLDNQTGSLTITNMRTEHAGVYQLQISGVKVTLKTFSVSCKIPNIHSINHAFSLFSQCSAARLVSDLSISLSLPLETQHLNITQLCHTSPVSLILLISAAGSLLILAAVGIFCICKKYRKTDQEGKRYLLLLRKHWK</sequence>
<dbReference type="InterPro" id="IPR036179">
    <property type="entry name" value="Ig-like_dom_sf"/>
</dbReference>